<dbReference type="GO" id="GO:0004743">
    <property type="term" value="F:pyruvate kinase activity"/>
    <property type="evidence" value="ECO:0007669"/>
    <property type="project" value="UniProtKB-UniRule"/>
</dbReference>
<evidence type="ECO:0000256" key="6">
    <source>
        <dbReference type="ARBA" id="ARBA00022723"/>
    </source>
</evidence>
<keyword evidence="9" id="KW-0067">ATP-binding</keyword>
<dbReference type="NCBIfam" id="NF004491">
    <property type="entry name" value="PRK05826.1"/>
    <property type="match status" value="1"/>
</dbReference>
<evidence type="ECO:0000313" key="17">
    <source>
        <dbReference type="EMBL" id="NWC83526.1"/>
    </source>
</evidence>
<dbReference type="NCBIfam" id="NF004978">
    <property type="entry name" value="PRK06354.1"/>
    <property type="match status" value="1"/>
</dbReference>
<dbReference type="InterPro" id="IPR036918">
    <property type="entry name" value="Pyrv_Knase_C_sf"/>
</dbReference>
<dbReference type="GO" id="GO:0030955">
    <property type="term" value="F:potassium ion binding"/>
    <property type="evidence" value="ECO:0007669"/>
    <property type="project" value="UniProtKB-UniRule"/>
</dbReference>
<evidence type="ECO:0000256" key="3">
    <source>
        <dbReference type="ARBA" id="ARBA00008663"/>
    </source>
</evidence>
<feature type="domain" description="Pyruvate kinase C-terminal" evidence="16">
    <location>
        <begin position="360"/>
        <end position="475"/>
    </location>
</feature>
<dbReference type="EMBL" id="JACARV010000094">
    <property type="protein sequence ID" value="NWC83526.1"/>
    <property type="molecule type" value="Genomic_DNA"/>
</dbReference>
<dbReference type="Gene3D" id="2.40.33.10">
    <property type="entry name" value="PK beta-barrel domain-like"/>
    <property type="match status" value="1"/>
</dbReference>
<protein>
    <recommendedName>
        <fullName evidence="4 13">Pyruvate kinase</fullName>
        <ecNumber evidence="4 13">2.7.1.40</ecNumber>
    </recommendedName>
</protein>
<evidence type="ECO:0000256" key="10">
    <source>
        <dbReference type="ARBA" id="ARBA00022842"/>
    </source>
</evidence>
<evidence type="ECO:0000256" key="14">
    <source>
        <dbReference type="RuleBase" id="RU000504"/>
    </source>
</evidence>
<dbReference type="SUPFAM" id="SSF50800">
    <property type="entry name" value="PK beta-barrel domain-like"/>
    <property type="match status" value="1"/>
</dbReference>
<dbReference type="InterPro" id="IPR011037">
    <property type="entry name" value="Pyrv_Knase-like_insert_dom_sf"/>
</dbReference>
<keyword evidence="8 14" id="KW-0418">Kinase</keyword>
<dbReference type="NCBIfam" id="TIGR01064">
    <property type="entry name" value="pyruv_kin"/>
    <property type="match status" value="1"/>
</dbReference>
<keyword evidence="11 14" id="KW-0324">Glycolysis</keyword>
<dbReference type="Pfam" id="PF02887">
    <property type="entry name" value="PK_C"/>
    <property type="match status" value="1"/>
</dbReference>
<dbReference type="InterPro" id="IPR015806">
    <property type="entry name" value="Pyrv_Knase_insert_dom_sf"/>
</dbReference>
<evidence type="ECO:0000256" key="5">
    <source>
        <dbReference type="ARBA" id="ARBA00022679"/>
    </source>
</evidence>
<comment type="catalytic activity">
    <reaction evidence="14">
        <text>pyruvate + ATP = phosphoenolpyruvate + ADP + H(+)</text>
        <dbReference type="Rhea" id="RHEA:18157"/>
        <dbReference type="ChEBI" id="CHEBI:15361"/>
        <dbReference type="ChEBI" id="CHEBI:15378"/>
        <dbReference type="ChEBI" id="CHEBI:30616"/>
        <dbReference type="ChEBI" id="CHEBI:58702"/>
        <dbReference type="ChEBI" id="CHEBI:456216"/>
        <dbReference type="EC" id="2.7.1.40"/>
    </reaction>
</comment>
<dbReference type="InterPro" id="IPR015795">
    <property type="entry name" value="Pyrv_Knase_C"/>
</dbReference>
<accession>A0A179SMC0</accession>
<evidence type="ECO:0000259" key="16">
    <source>
        <dbReference type="Pfam" id="PF02887"/>
    </source>
</evidence>
<dbReference type="GO" id="GO:0005524">
    <property type="term" value="F:ATP binding"/>
    <property type="evidence" value="ECO:0007669"/>
    <property type="project" value="UniProtKB-KW"/>
</dbReference>
<evidence type="ECO:0000256" key="12">
    <source>
        <dbReference type="ARBA" id="ARBA00023317"/>
    </source>
</evidence>
<keyword evidence="6" id="KW-0479">Metal-binding</keyword>
<dbReference type="FunFam" id="2.40.33.10:FF:000001">
    <property type="entry name" value="Pyruvate kinase"/>
    <property type="match status" value="1"/>
</dbReference>
<dbReference type="RefSeq" id="WP_057978697.1">
    <property type="nucleotide sequence ID" value="NZ_JACARV010000094.1"/>
</dbReference>
<dbReference type="Gene3D" id="3.40.1380.20">
    <property type="entry name" value="Pyruvate kinase, C-terminal domain"/>
    <property type="match status" value="1"/>
</dbReference>
<dbReference type="InterPro" id="IPR018209">
    <property type="entry name" value="Pyrv_Knase_AS"/>
</dbReference>
<evidence type="ECO:0000256" key="7">
    <source>
        <dbReference type="ARBA" id="ARBA00022741"/>
    </source>
</evidence>
<reference evidence="17 18" key="1">
    <citation type="submission" date="2020-04" db="EMBL/GenBank/DDBJ databases">
        <title>Molecular characterization of pseudomonads from Agaricus bisporus reveal novel blotch 2 pathogens in Western Europe.</title>
        <authorList>
            <person name="Taparia T."/>
            <person name="Krijger M."/>
            <person name="Haynes E."/>
            <person name="Elpinstone J.G."/>
            <person name="Noble R."/>
            <person name="Van Der Wolf J."/>
        </authorList>
    </citation>
    <scope>NUCLEOTIDE SEQUENCE [LARGE SCALE GENOMIC DNA]</scope>
    <source>
        <strain evidence="17 18">P7765</strain>
    </source>
</reference>
<feature type="domain" description="Pyruvate kinase barrel" evidence="15">
    <location>
        <begin position="3"/>
        <end position="328"/>
    </location>
</feature>
<dbReference type="SUPFAM" id="SSF51621">
    <property type="entry name" value="Phosphoenolpyruvate/pyruvate domain"/>
    <property type="match status" value="1"/>
</dbReference>
<dbReference type="GO" id="GO:0016301">
    <property type="term" value="F:kinase activity"/>
    <property type="evidence" value="ECO:0007669"/>
    <property type="project" value="UniProtKB-KW"/>
</dbReference>
<gene>
    <name evidence="17" type="primary">pyk</name>
    <name evidence="17" type="ORF">HX798_25020</name>
</gene>
<keyword evidence="5 14" id="KW-0808">Transferase</keyword>
<keyword evidence="7" id="KW-0547">Nucleotide-binding</keyword>
<proteinExistence type="inferred from homology"/>
<dbReference type="SUPFAM" id="SSF52935">
    <property type="entry name" value="PK C-terminal domain-like"/>
    <property type="match status" value="1"/>
</dbReference>
<dbReference type="GO" id="GO:0000287">
    <property type="term" value="F:magnesium ion binding"/>
    <property type="evidence" value="ECO:0007669"/>
    <property type="project" value="UniProtKB-UniRule"/>
</dbReference>
<dbReference type="InterPro" id="IPR001697">
    <property type="entry name" value="Pyr_Knase"/>
</dbReference>
<comment type="similarity">
    <text evidence="3 14">Belongs to the pyruvate kinase family.</text>
</comment>
<evidence type="ECO:0000313" key="18">
    <source>
        <dbReference type="Proteomes" id="UP000542695"/>
    </source>
</evidence>
<dbReference type="AlphaFoldDB" id="A0A179SMC0"/>
<dbReference type="PROSITE" id="PS00110">
    <property type="entry name" value="PYRUVATE_KINASE"/>
    <property type="match status" value="1"/>
</dbReference>
<dbReference type="EC" id="2.7.1.40" evidence="4 13"/>
<name>A0A179SMC0_PSEPU</name>
<dbReference type="PANTHER" id="PTHR11817">
    <property type="entry name" value="PYRUVATE KINASE"/>
    <property type="match status" value="1"/>
</dbReference>
<sequence length="482" mass="52494">MQRRTKIVATLGPATESFEAIEGLVKAGVDVVRLNFSHGKAEDHIARARLVRELAAKHGRFVAVLADLQGPKIRIARFAQGKVILEKGQQFVLDASLDKNAGDQQRVGIDYEALITDSRPYDILLLDDGRIELRVLKVEATRLICEVLVSGPLSNNKGINRKGGGLSASALTEKDFADIKTAAEMQVDYLAVSFPRDASDMELARRLLHEAGGQAGLIAKIERAETVNDLRILDAIIEASEGVMVARGDLGVEIGDAELVAVQKLIIDRARTLNRVVITATQMMESMITQSMPTRAEVFDVANAVLDGTDAVMLSAETAAGAYPIETVEAMHRIIIGAEKHPQSHRSKHRVDQVFHKIDESIAMSAMYAANHLHGVKAIICMTESGDTPRLMSRIRSHLPIFAFSRNLATQNRVTLFRGVTTIPFDSDDFDPELVNEKAVAELTRRGVVKAGDHVLITKGDYANAQGGTNSLRVVCVGEAIR</sequence>
<comment type="caution">
    <text evidence="17">The sequence shown here is derived from an EMBL/GenBank/DDBJ whole genome shotgun (WGS) entry which is preliminary data.</text>
</comment>
<dbReference type="InterPro" id="IPR015793">
    <property type="entry name" value="Pyrv_Knase_brl"/>
</dbReference>
<evidence type="ECO:0000256" key="13">
    <source>
        <dbReference type="NCBIfam" id="TIGR01064"/>
    </source>
</evidence>
<evidence type="ECO:0000256" key="4">
    <source>
        <dbReference type="ARBA" id="ARBA00012142"/>
    </source>
</evidence>
<keyword evidence="10 14" id="KW-0460">Magnesium</keyword>
<dbReference type="InterPro" id="IPR015813">
    <property type="entry name" value="Pyrv/PenolPyrv_kinase-like_dom"/>
</dbReference>
<dbReference type="UniPathway" id="UPA00109">
    <property type="reaction ID" value="UER00188"/>
</dbReference>
<evidence type="ECO:0000259" key="15">
    <source>
        <dbReference type="Pfam" id="PF00224"/>
    </source>
</evidence>
<evidence type="ECO:0000256" key="1">
    <source>
        <dbReference type="ARBA" id="ARBA00001958"/>
    </source>
</evidence>
<evidence type="ECO:0000256" key="8">
    <source>
        <dbReference type="ARBA" id="ARBA00022777"/>
    </source>
</evidence>
<comment type="cofactor">
    <cofactor evidence="1">
        <name>K(+)</name>
        <dbReference type="ChEBI" id="CHEBI:29103"/>
    </cofactor>
</comment>
<dbReference type="PRINTS" id="PR01050">
    <property type="entry name" value="PYRUVTKNASE"/>
</dbReference>
<evidence type="ECO:0000256" key="9">
    <source>
        <dbReference type="ARBA" id="ARBA00022840"/>
    </source>
</evidence>
<dbReference type="Proteomes" id="UP000542695">
    <property type="component" value="Unassembled WGS sequence"/>
</dbReference>
<dbReference type="InterPro" id="IPR040442">
    <property type="entry name" value="Pyrv_kinase-like_dom_sf"/>
</dbReference>
<evidence type="ECO:0000256" key="11">
    <source>
        <dbReference type="ARBA" id="ARBA00023152"/>
    </source>
</evidence>
<dbReference type="Pfam" id="PF00224">
    <property type="entry name" value="PK"/>
    <property type="match status" value="1"/>
</dbReference>
<dbReference type="Gene3D" id="3.20.20.60">
    <property type="entry name" value="Phosphoenolpyruvate-binding domains"/>
    <property type="match status" value="1"/>
</dbReference>
<keyword evidence="12 17" id="KW-0670">Pyruvate</keyword>
<organism evidence="17 18">
    <name type="scientific">Pseudomonas putida</name>
    <name type="common">Arthrobacter siderocapsulatus</name>
    <dbReference type="NCBI Taxonomy" id="303"/>
    <lineage>
        <taxon>Bacteria</taxon>
        <taxon>Pseudomonadati</taxon>
        <taxon>Pseudomonadota</taxon>
        <taxon>Gammaproteobacteria</taxon>
        <taxon>Pseudomonadales</taxon>
        <taxon>Pseudomonadaceae</taxon>
        <taxon>Pseudomonas</taxon>
    </lineage>
</organism>
<comment type="pathway">
    <text evidence="2 14">Carbohydrate degradation; glycolysis; pyruvate from D-glyceraldehyde 3-phosphate: step 5/5.</text>
</comment>
<evidence type="ECO:0000256" key="2">
    <source>
        <dbReference type="ARBA" id="ARBA00004997"/>
    </source>
</evidence>